<dbReference type="PANTHER" id="PTHR38462">
    <property type="entry name" value="EXONUCLEASE-LIKE PROTEIN"/>
    <property type="match status" value="1"/>
</dbReference>
<dbReference type="SUPFAM" id="SSF53098">
    <property type="entry name" value="Ribonuclease H-like"/>
    <property type="match status" value="1"/>
</dbReference>
<dbReference type="RefSeq" id="WP_026080762.1">
    <property type="nucleotide sequence ID" value="NZ_CAMFKN010000002.1"/>
</dbReference>
<name>A0A415JG49_BACLI</name>
<sequence length="437" mass="50533">MSLKRKLNRYKHHLGNQAKEEKTEPPADKLTSLSVSFEKEWAELGVKPYVFEECYCLIREVVYPLTHVHGHYAFSELHETVRRWNNSAVSHSLSSKGYTPSQLFFFDTETTGLGGGAGNAIFLLGHARVYDDRVVVKQHLLPKPGYEAALYHSFLSEVDIQSLVTYNGKAFDWPQVKTRHTLIRDRVPKLPDFGHFDLLHGSRRLWKHKFDRVSLGTVEKEELGVVRTEDTPGYLAPMMYFHFLKEERPEIIEGVLRHNELDVLSLITLYIHLSKKILTPEQTAEANEKYAMAKWLLANRETELATAQLQELEKKPFEQSERASFDLSMQYKKQGMLKEAAALWLKLQNGEDGKTAWRAGIELAKYFEHRKRDIRAALEVAENLLEQHGSQKFELTEKEMAGLLRRRERLERKYGRNIPRASAENDDLRKPNISSTL</sequence>
<proteinExistence type="predicted"/>
<evidence type="ECO:0000313" key="5">
    <source>
        <dbReference type="Proteomes" id="UP000435910"/>
    </source>
</evidence>
<evidence type="ECO:0000256" key="1">
    <source>
        <dbReference type="SAM" id="MobiDB-lite"/>
    </source>
</evidence>
<gene>
    <name evidence="4" type="ORF">CHCC16736_2375</name>
    <name evidence="3" type="ORF">I6G80_13940</name>
</gene>
<organism evidence="4 5">
    <name type="scientific">Bacillus licheniformis</name>
    <dbReference type="NCBI Taxonomy" id="1402"/>
    <lineage>
        <taxon>Bacteria</taxon>
        <taxon>Bacillati</taxon>
        <taxon>Bacillota</taxon>
        <taxon>Bacilli</taxon>
        <taxon>Bacillales</taxon>
        <taxon>Bacillaceae</taxon>
        <taxon>Bacillus</taxon>
    </lineage>
</organism>
<reference evidence="4 5" key="1">
    <citation type="submission" date="2019-06" db="EMBL/GenBank/DDBJ databases">
        <title>Genome sequence analysis of &gt;100 Bacillus licheniformis strains suggests intrinsic resistance to this species.</title>
        <authorList>
            <person name="Wels M."/>
            <person name="Siezen R.J."/>
            <person name="Johansen E."/>
            <person name="Stuer-Lauridsen B."/>
            <person name="Bjerre K."/>
            <person name="Nielsen B.K.K."/>
        </authorList>
    </citation>
    <scope>NUCLEOTIDE SEQUENCE [LARGE SCALE GENOMIC DNA]</scope>
    <source>
        <strain evidence="4 5">BAC-16736</strain>
    </source>
</reference>
<dbReference type="Pfam" id="PF13482">
    <property type="entry name" value="RNase_H_2"/>
    <property type="match status" value="1"/>
</dbReference>
<evidence type="ECO:0000259" key="2">
    <source>
        <dbReference type="Pfam" id="PF13482"/>
    </source>
</evidence>
<dbReference type="EMBL" id="NILC01000033">
    <property type="protein sequence ID" value="TWL21091.1"/>
    <property type="molecule type" value="Genomic_DNA"/>
</dbReference>
<reference evidence="3 6" key="2">
    <citation type="submission" date="2020-12" db="EMBL/GenBank/DDBJ databases">
        <title>FDA dAtabase for Regulatory Grade micrObial Sequences (FDA-ARGOS): Supporting development and validation of Infectious Disease Dx tests.</title>
        <authorList>
            <person name="Nelson B."/>
            <person name="Plummer A."/>
            <person name="Tallon L."/>
            <person name="Sadzewicz L."/>
            <person name="Zhao X."/>
            <person name="Boylan J."/>
            <person name="Ott S."/>
            <person name="Bowen H."/>
            <person name="Vavikolanu K."/>
            <person name="Mehta A."/>
            <person name="Aluvathingal J."/>
            <person name="Nadendla S."/>
            <person name="Myers T."/>
            <person name="Yan Y."/>
            <person name="Sichtig H."/>
        </authorList>
    </citation>
    <scope>NUCLEOTIDE SEQUENCE [LARGE SCALE GENOMIC DNA]</scope>
    <source>
        <strain evidence="3 6">FDAARGOS_923</strain>
    </source>
</reference>
<evidence type="ECO:0000313" key="4">
    <source>
        <dbReference type="EMBL" id="TWL21091.1"/>
    </source>
</evidence>
<evidence type="ECO:0000313" key="3">
    <source>
        <dbReference type="EMBL" id="QPR70950.1"/>
    </source>
</evidence>
<dbReference type="InterPro" id="IPR038720">
    <property type="entry name" value="YprB_RNase_H-like_dom"/>
</dbReference>
<accession>A0A415JG49</accession>
<dbReference type="Proteomes" id="UP000595038">
    <property type="component" value="Chromosome"/>
</dbReference>
<dbReference type="Proteomes" id="UP000435910">
    <property type="component" value="Unassembled WGS sequence"/>
</dbReference>
<dbReference type="EMBL" id="CP065647">
    <property type="protein sequence ID" value="QPR70950.1"/>
    <property type="molecule type" value="Genomic_DNA"/>
</dbReference>
<feature type="domain" description="YprB ribonuclease H-like" evidence="2">
    <location>
        <begin position="105"/>
        <end position="273"/>
    </location>
</feature>
<dbReference type="InterPro" id="IPR012337">
    <property type="entry name" value="RNaseH-like_sf"/>
</dbReference>
<dbReference type="PANTHER" id="PTHR38462:SF1">
    <property type="entry name" value="YPRB RIBONUCLEASE H-LIKE DOMAIN-CONTAINING PROTEIN"/>
    <property type="match status" value="1"/>
</dbReference>
<evidence type="ECO:0000313" key="6">
    <source>
        <dbReference type="Proteomes" id="UP000595038"/>
    </source>
</evidence>
<feature type="region of interest" description="Disordered" evidence="1">
    <location>
        <begin position="416"/>
        <end position="437"/>
    </location>
</feature>
<protein>
    <submittedName>
        <fullName evidence="3">Ribonuclease H-like domain-containing protein</fullName>
    </submittedName>
</protein>
<dbReference type="AlphaFoldDB" id="A0A415JG49"/>